<keyword evidence="3" id="KW-1185">Reference proteome</keyword>
<dbReference type="SUPFAM" id="SSF143100">
    <property type="entry name" value="TTHA1013/TTHA0281-like"/>
    <property type="match status" value="1"/>
</dbReference>
<dbReference type="EMBL" id="CP002547">
    <property type="protein sequence ID" value="ADY56781.1"/>
    <property type="molecule type" value="Genomic_DNA"/>
</dbReference>
<proteinExistence type="predicted"/>
<dbReference type="RefSeq" id="WP_013625646.1">
    <property type="nucleotide sequence ID" value="NC_015172.1"/>
</dbReference>
<evidence type="ECO:0000259" key="1">
    <source>
        <dbReference type="Pfam" id="PF15919"/>
    </source>
</evidence>
<protein>
    <submittedName>
        <fullName evidence="2">Uncharacterized protein family UPF0150</fullName>
    </submittedName>
</protein>
<dbReference type="STRING" id="645991.Sgly_2496"/>
<dbReference type="InterPro" id="IPR035069">
    <property type="entry name" value="TTHA1013/TTHA0281-like"/>
</dbReference>
<name>F0SVZ7_SYNGF</name>
<reference evidence="2 3" key="1">
    <citation type="journal article" date="2011" name="Stand. Genomic Sci.">
        <title>Complete genome sequence of Syntrophobotulus glycolicus type strain (FlGlyR).</title>
        <authorList>
            <person name="Han C."/>
            <person name="Mwirichia R."/>
            <person name="Chertkov O."/>
            <person name="Held B."/>
            <person name="Lapidus A."/>
            <person name="Nolan M."/>
            <person name="Lucas S."/>
            <person name="Hammon N."/>
            <person name="Deshpande S."/>
            <person name="Cheng J.F."/>
            <person name="Tapia R."/>
            <person name="Goodwin L."/>
            <person name="Pitluck S."/>
            <person name="Huntemann M."/>
            <person name="Liolios K."/>
            <person name="Ivanova N."/>
            <person name="Pagani I."/>
            <person name="Mavromatis K."/>
            <person name="Ovchinikova G."/>
            <person name="Pati A."/>
            <person name="Chen A."/>
            <person name="Palaniappan K."/>
            <person name="Land M."/>
            <person name="Hauser L."/>
            <person name="Brambilla E.M."/>
            <person name="Rohde M."/>
            <person name="Spring S."/>
            <person name="Sikorski J."/>
            <person name="Goker M."/>
            <person name="Woyke T."/>
            <person name="Bristow J."/>
            <person name="Eisen J.A."/>
            <person name="Markowitz V."/>
            <person name="Hugenholtz P."/>
            <person name="Kyrpides N.C."/>
            <person name="Klenk H.P."/>
            <person name="Detter J.C."/>
        </authorList>
    </citation>
    <scope>NUCLEOTIDE SEQUENCE [LARGE SCALE GENOMIC DNA]</scope>
    <source>
        <strain evidence="3">DSM 8271 / FlGlyR</strain>
    </source>
</reference>
<dbReference type="HOGENOM" id="CLU_114047_0_2_9"/>
<dbReference type="Gene3D" id="3.30.160.250">
    <property type="match status" value="1"/>
</dbReference>
<dbReference type="OrthoDB" id="5419659at2"/>
<evidence type="ECO:0000313" key="3">
    <source>
        <dbReference type="Proteomes" id="UP000007488"/>
    </source>
</evidence>
<reference evidence="3" key="2">
    <citation type="submission" date="2011-02" db="EMBL/GenBank/DDBJ databases">
        <title>The complete genome of Syntrophobotulus glycolicus DSM 8271.</title>
        <authorList>
            <person name="Lucas S."/>
            <person name="Copeland A."/>
            <person name="Lapidus A."/>
            <person name="Bruce D."/>
            <person name="Goodwin L."/>
            <person name="Pitluck S."/>
            <person name="Kyrpides N."/>
            <person name="Mavromatis K."/>
            <person name="Pagani I."/>
            <person name="Ivanova N."/>
            <person name="Mikhailova N."/>
            <person name="Chertkov O."/>
            <person name="Held B."/>
            <person name="Detter J.C."/>
            <person name="Tapia R."/>
            <person name="Han C."/>
            <person name="Land M."/>
            <person name="Hauser L."/>
            <person name="Markowitz V."/>
            <person name="Cheng J.-F."/>
            <person name="Hugenholtz P."/>
            <person name="Woyke T."/>
            <person name="Wu D."/>
            <person name="Spring S."/>
            <person name="Schroeder M."/>
            <person name="Brambilla E."/>
            <person name="Klenk H.-P."/>
            <person name="Eisen J.A."/>
        </authorList>
    </citation>
    <scope>NUCLEOTIDE SEQUENCE [LARGE SCALE GENOMIC DNA]</scope>
    <source>
        <strain evidence="3">DSM 8271 / FlGlyR</strain>
    </source>
</reference>
<dbReference type="eggNOG" id="COG1598">
    <property type="taxonomic scope" value="Bacteria"/>
</dbReference>
<dbReference type="AlphaFoldDB" id="F0SVZ7"/>
<gene>
    <name evidence="2" type="ordered locus">Sgly_2496</name>
</gene>
<dbReference type="Proteomes" id="UP000007488">
    <property type="component" value="Chromosome"/>
</dbReference>
<dbReference type="KEGG" id="sgy:Sgly_2496"/>
<evidence type="ECO:0000313" key="2">
    <source>
        <dbReference type="EMBL" id="ADY56781.1"/>
    </source>
</evidence>
<dbReference type="InterPro" id="IPR031807">
    <property type="entry name" value="HicB-like"/>
</dbReference>
<accession>F0SVZ7</accession>
<sequence length="132" mass="14803">MAKYLFPAVFTPEPNGAHSINFPDIEGCYTQGDNLQDAYEMAEDVLCLLLYDLEESKEPIPAPSNPTDIAFVQGSFVSLIGVDTLEYRKFHDNKAVKKTLTLPQWLNTIAEEKNVNFSQVLQNALKDHLGIQ</sequence>
<dbReference type="Pfam" id="PF15919">
    <property type="entry name" value="HicB_lk_antitox"/>
    <property type="match status" value="1"/>
</dbReference>
<feature type="domain" description="HicB-like antitoxin of toxin-antitoxin system" evidence="1">
    <location>
        <begin position="6"/>
        <end position="105"/>
    </location>
</feature>
<organism evidence="2 3">
    <name type="scientific">Syntrophobotulus glycolicus (strain DSM 8271 / FlGlyR)</name>
    <dbReference type="NCBI Taxonomy" id="645991"/>
    <lineage>
        <taxon>Bacteria</taxon>
        <taxon>Bacillati</taxon>
        <taxon>Bacillota</taxon>
        <taxon>Clostridia</taxon>
        <taxon>Eubacteriales</taxon>
        <taxon>Desulfitobacteriaceae</taxon>
        <taxon>Syntrophobotulus</taxon>
    </lineage>
</organism>